<accession>A0A4Y7PU61</accession>
<dbReference type="VEuPathDB" id="FungiDB:BD410DRAFT_508776"/>
<feature type="compositionally biased region" description="Low complexity" evidence="1">
    <location>
        <begin position="230"/>
        <end position="245"/>
    </location>
</feature>
<keyword evidence="3" id="KW-1185">Reference proteome</keyword>
<evidence type="ECO:0000256" key="1">
    <source>
        <dbReference type="SAM" id="MobiDB-lite"/>
    </source>
</evidence>
<sequence>MDAVDRHLKRCRASATREMNAFFLTNHKFYNFDAEGLTRHLDWINRTIIHEAKISVQYLQNPNTSSEGWSTDRAVCAMSVMLRSLRTKKMREEFWNCGRLTIINTLISQLMQCRHDTRGHSSFLLETLHRIIGSSLSPNDADLDTQAKFIRLVEDAISHSPHVHPLAFPVVEVLLSVFDELDHPASITLAIDAIDCNQWLLDNNFPLETTVQKLHTKLLQLTERNSSNDPALSLGSPSSVSPWPVNNQQQN</sequence>
<name>A0A4Y7PU61_9AGAM</name>
<gene>
    <name evidence="2" type="ORF">BD410DRAFT_508776</name>
</gene>
<proteinExistence type="predicted"/>
<reference evidence="2 3" key="1">
    <citation type="submission" date="2018-06" db="EMBL/GenBank/DDBJ databases">
        <title>A transcriptomic atlas of mushroom development highlights an independent origin of complex multicellularity.</title>
        <authorList>
            <consortium name="DOE Joint Genome Institute"/>
            <person name="Krizsan K."/>
            <person name="Almasi E."/>
            <person name="Merenyi Z."/>
            <person name="Sahu N."/>
            <person name="Viragh M."/>
            <person name="Koszo T."/>
            <person name="Mondo S."/>
            <person name="Kiss B."/>
            <person name="Balint B."/>
            <person name="Kues U."/>
            <person name="Barry K."/>
            <person name="Hegedus J.C."/>
            <person name="Henrissat B."/>
            <person name="Johnson J."/>
            <person name="Lipzen A."/>
            <person name="Ohm R."/>
            <person name="Nagy I."/>
            <person name="Pangilinan J."/>
            <person name="Yan J."/>
            <person name="Xiong Y."/>
            <person name="Grigoriev I.V."/>
            <person name="Hibbett D.S."/>
            <person name="Nagy L.G."/>
        </authorList>
    </citation>
    <scope>NUCLEOTIDE SEQUENCE [LARGE SCALE GENOMIC DNA]</scope>
    <source>
        <strain evidence="2 3">SZMC22713</strain>
    </source>
</reference>
<dbReference type="EMBL" id="ML170212">
    <property type="protein sequence ID" value="TDL18080.1"/>
    <property type="molecule type" value="Genomic_DNA"/>
</dbReference>
<evidence type="ECO:0000313" key="3">
    <source>
        <dbReference type="Proteomes" id="UP000294933"/>
    </source>
</evidence>
<protein>
    <submittedName>
        <fullName evidence="2">Uncharacterized protein</fullName>
    </submittedName>
</protein>
<organism evidence="2 3">
    <name type="scientific">Rickenella mellea</name>
    <dbReference type="NCBI Taxonomy" id="50990"/>
    <lineage>
        <taxon>Eukaryota</taxon>
        <taxon>Fungi</taxon>
        <taxon>Dikarya</taxon>
        <taxon>Basidiomycota</taxon>
        <taxon>Agaricomycotina</taxon>
        <taxon>Agaricomycetes</taxon>
        <taxon>Hymenochaetales</taxon>
        <taxon>Rickenellaceae</taxon>
        <taxon>Rickenella</taxon>
    </lineage>
</organism>
<dbReference type="Proteomes" id="UP000294933">
    <property type="component" value="Unassembled WGS sequence"/>
</dbReference>
<evidence type="ECO:0000313" key="2">
    <source>
        <dbReference type="EMBL" id="TDL18080.1"/>
    </source>
</evidence>
<feature type="region of interest" description="Disordered" evidence="1">
    <location>
        <begin position="226"/>
        <end position="251"/>
    </location>
</feature>
<dbReference type="AlphaFoldDB" id="A0A4Y7PU61"/>